<dbReference type="PANTHER" id="PTHR36175">
    <property type="entry name" value="CYANOPHYCINASE"/>
    <property type="match status" value="1"/>
</dbReference>
<dbReference type="AlphaFoldDB" id="H3ZBZ2"/>
<dbReference type="CDD" id="cd03145">
    <property type="entry name" value="GAT1_cyanophycinase"/>
    <property type="match status" value="1"/>
</dbReference>
<protein>
    <submittedName>
        <fullName evidence="2">Cyanophycinase and related exopeptidase-like protein</fullName>
    </submittedName>
</protein>
<dbReference type="STRING" id="1129374.AJE_04300"/>
<dbReference type="PANTHER" id="PTHR36175:SF1">
    <property type="entry name" value="CYANOPHYCINASE"/>
    <property type="match status" value="1"/>
</dbReference>
<keyword evidence="3" id="KW-1185">Reference proteome</keyword>
<dbReference type="RefSeq" id="WP_008949839.1">
    <property type="nucleotide sequence ID" value="NZ_AHTH01000009.1"/>
</dbReference>
<organism evidence="2 3">
    <name type="scientific">Alishewanella jeotgali KCTC 22429</name>
    <dbReference type="NCBI Taxonomy" id="1129374"/>
    <lineage>
        <taxon>Bacteria</taxon>
        <taxon>Pseudomonadati</taxon>
        <taxon>Pseudomonadota</taxon>
        <taxon>Gammaproteobacteria</taxon>
        <taxon>Alteromonadales</taxon>
        <taxon>Alteromonadaceae</taxon>
        <taxon>Alishewanella</taxon>
    </lineage>
</organism>
<reference evidence="2 3" key="1">
    <citation type="journal article" date="2012" name="J. Bacteriol.">
        <title>Genome Sequence of Extracellular-Protease-Producing Alishewanella jeotgali Isolated from Traditional Korean Fermented Seafood.</title>
        <authorList>
            <person name="Jung J."/>
            <person name="Chun J."/>
            <person name="Park W."/>
        </authorList>
    </citation>
    <scope>NUCLEOTIDE SEQUENCE [LARGE SCALE GENOMIC DNA]</scope>
    <source>
        <strain evidence="2 3">KCTC 22429</strain>
    </source>
</reference>
<evidence type="ECO:0000313" key="3">
    <source>
        <dbReference type="Proteomes" id="UP000012046"/>
    </source>
</evidence>
<keyword evidence="1" id="KW-0732">Signal</keyword>
<dbReference type="SUPFAM" id="SSF52317">
    <property type="entry name" value="Class I glutamine amidotransferase-like"/>
    <property type="match status" value="1"/>
</dbReference>
<name>H3ZBZ2_9ALTE</name>
<dbReference type="InterPro" id="IPR029062">
    <property type="entry name" value="Class_I_gatase-like"/>
</dbReference>
<proteinExistence type="predicted"/>
<dbReference type="EMBL" id="AHTH01000009">
    <property type="protein sequence ID" value="EHR41837.1"/>
    <property type="molecule type" value="Genomic_DNA"/>
</dbReference>
<dbReference type="eggNOG" id="COG4242">
    <property type="taxonomic scope" value="Bacteria"/>
</dbReference>
<dbReference type="PATRIC" id="fig|1129374.4.peg.862"/>
<dbReference type="Proteomes" id="UP000012046">
    <property type="component" value="Unassembled WGS sequence"/>
</dbReference>
<sequence length="650" mass="70066">MRLSCIKLLLFSSLVGLAVPGALAVEPQPEPAQTEQPLAAADAATPAVEPEPSILDIASTPAQVLPQPEYDLMLMGGGLATCSSMSNRSCLEQTQFSALAKTGNLYWLQQSLLQNFAAAEVFSAERKTLQQQLVQLFNQLAAEHTALLTEQQLVELWRAAPATEQAPDGETLWQQLSERELNVVFDYLEVPTLSSDGKYRLTEHVDLAKTQDQHSAELYREFVRLAAMKASNKGRSAPKLLMVTASSRDPFAAVDFYLDAFRQAGAEVEWLPLTAALQAAMQAQNCQALPQFLADIHGSYRREQVYADLYALKLQACQAGSKALVAKIAAADGIFFNGGDQSLTYQALRFTDGSASPELTAIFSAVAKKQLLVGGTSAGTAVMSGNQWLAPQLAAVPMISNGDSYHALQYGAVAGPAPWPGCRKENRCPDNLSERQLTYTAAGGLGLFPLGVLDTHFAERGRQARLLVLQQATQTRLAFGVDEASAMLVDLGHYATGLVQMAARGAGEVYVSELQSESSKAQLLAHTYTLTAGDTLVWQAEALPQAETLTPAKSSPQAENVPQQVTLTLVPAAAKTPLTEQAEPLHSKSPLFSRDHYRSLSRSLCRSNFHSATVSEPPYLIRLSKDGACSADAEGNLSYRQQLRIISPAE</sequence>
<evidence type="ECO:0000256" key="1">
    <source>
        <dbReference type="SAM" id="SignalP"/>
    </source>
</evidence>
<dbReference type="Gene3D" id="3.40.50.880">
    <property type="match status" value="1"/>
</dbReference>
<feature type="chain" id="PRO_5003591243" evidence="1">
    <location>
        <begin position="25"/>
        <end position="650"/>
    </location>
</feature>
<evidence type="ECO:0000313" key="2">
    <source>
        <dbReference type="EMBL" id="EHR41837.1"/>
    </source>
</evidence>
<comment type="caution">
    <text evidence="2">The sequence shown here is derived from an EMBL/GenBank/DDBJ whole genome shotgun (WGS) entry which is preliminary data.</text>
</comment>
<feature type="signal peptide" evidence="1">
    <location>
        <begin position="1"/>
        <end position="24"/>
    </location>
</feature>
<accession>H3ZBZ2</accession>
<gene>
    <name evidence="2" type="ORF">AJE_04300</name>
</gene>